<evidence type="ECO:0000313" key="2">
    <source>
        <dbReference type="Proteomes" id="UP000183567"/>
    </source>
</evidence>
<name>A0A1J8Q4W8_9AGAM</name>
<evidence type="ECO:0000313" key="1">
    <source>
        <dbReference type="EMBL" id="OJA08344.1"/>
    </source>
</evidence>
<dbReference type="AlphaFoldDB" id="A0A1J8Q4W8"/>
<gene>
    <name evidence="1" type="ORF">AZE42_07428</name>
</gene>
<keyword evidence="2" id="KW-1185">Reference proteome</keyword>
<proteinExistence type="predicted"/>
<protein>
    <submittedName>
        <fullName evidence="1">Uncharacterized protein</fullName>
    </submittedName>
</protein>
<sequence>MSTQLSTKMTEEVAQRIPQLQFSLMDNVWQQAHQTACFACGT</sequence>
<reference evidence="1 2" key="1">
    <citation type="submission" date="2016-03" db="EMBL/GenBank/DDBJ databases">
        <title>Comparative genomics of the ectomycorrhizal sister species Rhizopogon vinicolor and Rhizopogon vesiculosus (Basidiomycota: Boletales) reveals a divergence of the mating type B locus.</title>
        <authorList>
            <person name="Mujic A.B."/>
            <person name="Kuo A."/>
            <person name="Tritt A."/>
            <person name="Lipzen A."/>
            <person name="Chen C."/>
            <person name="Johnson J."/>
            <person name="Sharma A."/>
            <person name="Barry K."/>
            <person name="Grigoriev I.V."/>
            <person name="Spatafora J.W."/>
        </authorList>
    </citation>
    <scope>NUCLEOTIDE SEQUENCE [LARGE SCALE GENOMIC DNA]</scope>
    <source>
        <strain evidence="1 2">AM-OR11-056</strain>
    </source>
</reference>
<accession>A0A1J8Q4W8</accession>
<organism evidence="1 2">
    <name type="scientific">Rhizopogon vesiculosus</name>
    <dbReference type="NCBI Taxonomy" id="180088"/>
    <lineage>
        <taxon>Eukaryota</taxon>
        <taxon>Fungi</taxon>
        <taxon>Dikarya</taxon>
        <taxon>Basidiomycota</taxon>
        <taxon>Agaricomycotina</taxon>
        <taxon>Agaricomycetes</taxon>
        <taxon>Agaricomycetidae</taxon>
        <taxon>Boletales</taxon>
        <taxon>Suillineae</taxon>
        <taxon>Rhizopogonaceae</taxon>
        <taxon>Rhizopogon</taxon>
    </lineage>
</organism>
<dbReference type="Proteomes" id="UP000183567">
    <property type="component" value="Unassembled WGS sequence"/>
</dbReference>
<dbReference type="EMBL" id="LVVM01006317">
    <property type="protein sequence ID" value="OJA08344.1"/>
    <property type="molecule type" value="Genomic_DNA"/>
</dbReference>
<comment type="caution">
    <text evidence="1">The sequence shown here is derived from an EMBL/GenBank/DDBJ whole genome shotgun (WGS) entry which is preliminary data.</text>
</comment>